<sequence length="73" mass="8012">MFGFELRQAGQQLIESAKRTALVSRDEGSDVASLAGVPFVLLHHQSSDRLNSGQQNRTRGRPVPRVEVTVRPG</sequence>
<reference evidence="2 3" key="1">
    <citation type="journal article" date="2019" name="Emerg. Microbes Infect.">
        <title>Comprehensive subspecies identification of 175 nontuberculous mycobacteria species based on 7547 genomic profiles.</title>
        <authorList>
            <person name="Matsumoto Y."/>
            <person name="Kinjo T."/>
            <person name="Motooka D."/>
            <person name="Nabeya D."/>
            <person name="Jung N."/>
            <person name="Uechi K."/>
            <person name="Horii T."/>
            <person name="Iida T."/>
            <person name="Fujita J."/>
            <person name="Nakamura S."/>
        </authorList>
    </citation>
    <scope>NUCLEOTIDE SEQUENCE [LARGE SCALE GENOMIC DNA]</scope>
    <source>
        <strain evidence="2 3">JCM 15658</strain>
    </source>
</reference>
<feature type="region of interest" description="Disordered" evidence="1">
    <location>
        <begin position="46"/>
        <end position="73"/>
    </location>
</feature>
<dbReference type="EMBL" id="AP022617">
    <property type="protein sequence ID" value="BBZ59074.1"/>
    <property type="molecule type" value="Genomic_DNA"/>
</dbReference>
<keyword evidence="3" id="KW-1185">Reference proteome</keyword>
<organism evidence="2 3">
    <name type="scientific">Mycolicibacterium monacense</name>
    <name type="common">Mycobacterium monacense</name>
    <dbReference type="NCBI Taxonomy" id="85693"/>
    <lineage>
        <taxon>Bacteria</taxon>
        <taxon>Bacillati</taxon>
        <taxon>Actinomycetota</taxon>
        <taxon>Actinomycetes</taxon>
        <taxon>Mycobacteriales</taxon>
        <taxon>Mycobacteriaceae</taxon>
        <taxon>Mycolicibacterium</taxon>
    </lineage>
</organism>
<accession>A0AAD1IQP0</accession>
<dbReference type="AlphaFoldDB" id="A0AAD1IQP0"/>
<dbReference type="Proteomes" id="UP000466039">
    <property type="component" value="Chromosome"/>
</dbReference>
<gene>
    <name evidence="2" type="ORF">MMON_03750</name>
</gene>
<name>A0AAD1IQP0_MYCMB</name>
<feature type="compositionally biased region" description="Low complexity" evidence="1">
    <location>
        <begin position="61"/>
        <end position="73"/>
    </location>
</feature>
<proteinExistence type="predicted"/>
<evidence type="ECO:0000256" key="1">
    <source>
        <dbReference type="SAM" id="MobiDB-lite"/>
    </source>
</evidence>
<evidence type="ECO:0000313" key="2">
    <source>
        <dbReference type="EMBL" id="BBZ59074.1"/>
    </source>
</evidence>
<protein>
    <submittedName>
        <fullName evidence="2">Uncharacterized protein</fullName>
    </submittedName>
</protein>
<evidence type="ECO:0000313" key="3">
    <source>
        <dbReference type="Proteomes" id="UP000466039"/>
    </source>
</evidence>